<feature type="signal peptide" evidence="9">
    <location>
        <begin position="1"/>
        <end position="24"/>
    </location>
</feature>
<feature type="region of interest" description="Disordered" evidence="8">
    <location>
        <begin position="480"/>
        <end position="519"/>
    </location>
</feature>
<feature type="compositionally biased region" description="Basic residues" evidence="8">
    <location>
        <begin position="502"/>
        <end position="519"/>
    </location>
</feature>
<dbReference type="EMBL" id="WEKT01000013">
    <property type="protein sequence ID" value="MZI93449.1"/>
    <property type="molecule type" value="Genomic_DNA"/>
</dbReference>
<keyword evidence="5 10" id="KW-0378">Hydrolase</keyword>
<evidence type="ECO:0000256" key="5">
    <source>
        <dbReference type="ARBA" id="ARBA00022801"/>
    </source>
</evidence>
<keyword evidence="6" id="KW-0106">Calcium</keyword>
<reference evidence="10 11" key="1">
    <citation type="submission" date="2019-10" db="EMBL/GenBank/DDBJ databases">
        <title>Vibrio sp. nov. isolated from a shrimp pond.</title>
        <authorList>
            <person name="Gomez-Gil B."/>
            <person name="Enciso-Ibarra J."/>
            <person name="Enciso-Ibarra K."/>
            <person name="Bolan-Mejia C."/>
        </authorList>
    </citation>
    <scope>NUCLEOTIDE SEQUENCE [LARGE SCALE GENOMIC DNA]</scope>
    <source>
        <strain evidence="10 11">CAIM 722</strain>
    </source>
</reference>
<dbReference type="SUPFAM" id="SSF53474">
    <property type="entry name" value="alpha/beta-Hydrolases"/>
    <property type="match status" value="1"/>
</dbReference>
<dbReference type="PANTHER" id="PTHR33938:SF15">
    <property type="entry name" value="FERULOYL ESTERASE B-RELATED"/>
    <property type="match status" value="1"/>
</dbReference>
<dbReference type="Proteomes" id="UP000462621">
    <property type="component" value="Unassembled WGS sequence"/>
</dbReference>
<evidence type="ECO:0000313" key="10">
    <source>
        <dbReference type="EMBL" id="MZI93449.1"/>
    </source>
</evidence>
<keyword evidence="2" id="KW-0719">Serine esterase</keyword>
<name>A0A7X4LK82_9VIBR</name>
<evidence type="ECO:0000313" key="11">
    <source>
        <dbReference type="Proteomes" id="UP000462621"/>
    </source>
</evidence>
<keyword evidence="4 9" id="KW-0732">Signal</keyword>
<feature type="chain" id="PRO_5031397242" evidence="9">
    <location>
        <begin position="25"/>
        <end position="592"/>
    </location>
</feature>
<dbReference type="PROSITE" id="PS51257">
    <property type="entry name" value="PROKAR_LIPOPROTEIN"/>
    <property type="match status" value="1"/>
</dbReference>
<dbReference type="InterPro" id="IPR029058">
    <property type="entry name" value="AB_hydrolase_fold"/>
</dbReference>
<organism evidence="10 11">
    <name type="scientific">Vibrio eleionomae</name>
    <dbReference type="NCBI Taxonomy" id="2653505"/>
    <lineage>
        <taxon>Bacteria</taxon>
        <taxon>Pseudomonadati</taxon>
        <taxon>Pseudomonadota</taxon>
        <taxon>Gammaproteobacteria</taxon>
        <taxon>Vibrionales</taxon>
        <taxon>Vibrionaceae</taxon>
        <taxon>Vibrio</taxon>
    </lineage>
</organism>
<sequence length="592" mass="64563">MKIKILLSAAIALMVLVGCSHQHKATQNHATTTDTLTEVSPVADCASLSQVDLVALGGKGSQVLSAKETKDQQGHVVCQVKGTLAPTISFTVQLPKQGWSQRYMQLGCGGLCGRVDLRVGAADQCPLVLGSNMVLAATDMGHDGPSSDFGDNAQKRIDFAYRSVHITSLAAKTLIRHYYGQNARYSYFNGCSDGGREALMEAQRFPKDFNGIIAGAPAMNFSVQNSMHHGWLATVNTGKDGQPLITADDVPLIHQAVLDQCDALDGLKDGLLSDPRQCHFNPQVLSCKKGQTEQCLTQDQITALKRIYAGPHDPKTGIALTLGAPLPGSELAWPGVFVPRKNSSQIFSTMIAESALQKVLFEHNPQHFSLSDLKFNLATFDKLRPLYGMYSAVDPDLKAFKAYGGKLILWHGWSDQHISPINSIAYYEAVKNYMGAKEQSEFMNFYLIPGMHHCFGGDGPSSFDLLTPLTKWVEQGQKPDGILTTQTSKPKWDGAGAPEKLAKKKAQRKGKPGHAKQGKVLRTRPVYPFPYVAVYNGSGDVNQAVNFHKAMGTEGPATYSWAGAEYYDTNKQLNCQPVNNQLQCTTRKEIIE</sequence>
<gene>
    <name evidence="10" type="ORF">F9817_09585</name>
</gene>
<dbReference type="AlphaFoldDB" id="A0A7X4LK82"/>
<dbReference type="InterPro" id="IPR011118">
    <property type="entry name" value="Tannase/feruloyl_esterase"/>
</dbReference>
<dbReference type="Pfam" id="PF07519">
    <property type="entry name" value="Tannase"/>
    <property type="match status" value="1"/>
</dbReference>
<protein>
    <submittedName>
        <fullName evidence="10">Tannase/feruloyl esterase family alpha/beta hydrolase</fullName>
    </submittedName>
</protein>
<evidence type="ECO:0000256" key="7">
    <source>
        <dbReference type="ARBA" id="ARBA00023157"/>
    </source>
</evidence>
<keyword evidence="7" id="KW-1015">Disulfide bond</keyword>
<keyword evidence="3" id="KW-0479">Metal-binding</keyword>
<comment type="caution">
    <text evidence="10">The sequence shown here is derived from an EMBL/GenBank/DDBJ whole genome shotgun (WGS) entry which is preliminary data.</text>
</comment>
<dbReference type="PANTHER" id="PTHR33938">
    <property type="entry name" value="FERULOYL ESTERASE B-RELATED"/>
    <property type="match status" value="1"/>
</dbReference>
<evidence type="ECO:0000256" key="4">
    <source>
        <dbReference type="ARBA" id="ARBA00022729"/>
    </source>
</evidence>
<evidence type="ECO:0000256" key="9">
    <source>
        <dbReference type="SAM" id="SignalP"/>
    </source>
</evidence>
<evidence type="ECO:0000256" key="8">
    <source>
        <dbReference type="SAM" id="MobiDB-lite"/>
    </source>
</evidence>
<comment type="similarity">
    <text evidence="1">Belongs to the tannase family.</text>
</comment>
<evidence type="ECO:0000256" key="2">
    <source>
        <dbReference type="ARBA" id="ARBA00022487"/>
    </source>
</evidence>
<accession>A0A7X4LK82</accession>
<dbReference type="RefSeq" id="WP_161154873.1">
    <property type="nucleotide sequence ID" value="NZ_WEKT01000013.1"/>
</dbReference>
<dbReference type="GO" id="GO:0052689">
    <property type="term" value="F:carboxylic ester hydrolase activity"/>
    <property type="evidence" value="ECO:0007669"/>
    <property type="project" value="UniProtKB-KW"/>
</dbReference>
<evidence type="ECO:0000256" key="6">
    <source>
        <dbReference type="ARBA" id="ARBA00022837"/>
    </source>
</evidence>
<proteinExistence type="inferred from homology"/>
<keyword evidence="11" id="KW-1185">Reference proteome</keyword>
<dbReference type="GO" id="GO:0046872">
    <property type="term" value="F:metal ion binding"/>
    <property type="evidence" value="ECO:0007669"/>
    <property type="project" value="UniProtKB-KW"/>
</dbReference>
<evidence type="ECO:0000256" key="1">
    <source>
        <dbReference type="ARBA" id="ARBA00006249"/>
    </source>
</evidence>
<evidence type="ECO:0000256" key="3">
    <source>
        <dbReference type="ARBA" id="ARBA00022723"/>
    </source>
</evidence>